<comment type="similarity">
    <text evidence="2 9">Belongs to the uroporphyrinogen-III synthase family.</text>
</comment>
<dbReference type="CDD" id="cd06578">
    <property type="entry name" value="HemD"/>
    <property type="match status" value="1"/>
</dbReference>
<comment type="function">
    <text evidence="6 9">Catalyzes cyclization of the linear tetrapyrrole, hydroxymethylbilane, to the macrocyclic uroporphyrinogen III.</text>
</comment>
<reference evidence="11 12" key="1">
    <citation type="submission" date="2018-10" db="EMBL/GenBank/DDBJ databases">
        <authorList>
            <person name="Chen W.-M."/>
        </authorList>
    </citation>
    <scope>NUCLEOTIDE SEQUENCE [LARGE SCALE GENOMIC DNA]</scope>
    <source>
        <strain evidence="11 12">H-5</strain>
    </source>
</reference>
<evidence type="ECO:0000256" key="4">
    <source>
        <dbReference type="ARBA" id="ARBA00023239"/>
    </source>
</evidence>
<keyword evidence="12" id="KW-1185">Reference proteome</keyword>
<evidence type="ECO:0000259" key="10">
    <source>
        <dbReference type="Pfam" id="PF02602"/>
    </source>
</evidence>
<comment type="caution">
    <text evidence="11">The sequence shown here is derived from an EMBL/GenBank/DDBJ whole genome shotgun (WGS) entry which is preliminary data.</text>
</comment>
<keyword evidence="5 9" id="KW-0627">Porphyrin biosynthesis</keyword>
<keyword evidence="4 9" id="KW-0456">Lyase</keyword>
<protein>
    <recommendedName>
        <fullName evidence="7 9">Uroporphyrinogen-III synthase</fullName>
        <ecNumber evidence="3 9">4.2.1.75</ecNumber>
    </recommendedName>
</protein>
<evidence type="ECO:0000313" key="11">
    <source>
        <dbReference type="EMBL" id="ROH86868.1"/>
    </source>
</evidence>
<dbReference type="GO" id="GO:0004852">
    <property type="term" value="F:uroporphyrinogen-III synthase activity"/>
    <property type="evidence" value="ECO:0007669"/>
    <property type="project" value="UniProtKB-UniRule"/>
</dbReference>
<evidence type="ECO:0000256" key="8">
    <source>
        <dbReference type="ARBA" id="ARBA00048617"/>
    </source>
</evidence>
<dbReference type="InterPro" id="IPR039793">
    <property type="entry name" value="UROS/Hem4"/>
</dbReference>
<dbReference type="UniPathway" id="UPA00251">
    <property type="reaction ID" value="UER00320"/>
</dbReference>
<comment type="pathway">
    <text evidence="1 9">Porphyrin-containing compound metabolism; protoporphyrin-IX biosynthesis; coproporphyrinogen-III from 5-aminolevulinate: step 3/4.</text>
</comment>
<dbReference type="PANTHER" id="PTHR38042">
    <property type="entry name" value="UROPORPHYRINOGEN-III SYNTHASE, CHLOROPLASTIC"/>
    <property type="match status" value="1"/>
</dbReference>
<comment type="catalytic activity">
    <reaction evidence="8 9">
        <text>hydroxymethylbilane = uroporphyrinogen III + H2O</text>
        <dbReference type="Rhea" id="RHEA:18965"/>
        <dbReference type="ChEBI" id="CHEBI:15377"/>
        <dbReference type="ChEBI" id="CHEBI:57308"/>
        <dbReference type="ChEBI" id="CHEBI:57845"/>
        <dbReference type="EC" id="4.2.1.75"/>
    </reaction>
</comment>
<dbReference type="SUPFAM" id="SSF69618">
    <property type="entry name" value="HemD-like"/>
    <property type="match status" value="1"/>
</dbReference>
<organism evidence="11 12">
    <name type="scientific">Pseudomethylobacillus aquaticus</name>
    <dbReference type="NCBI Taxonomy" id="2676064"/>
    <lineage>
        <taxon>Bacteria</taxon>
        <taxon>Pseudomonadati</taxon>
        <taxon>Pseudomonadota</taxon>
        <taxon>Betaproteobacteria</taxon>
        <taxon>Nitrosomonadales</taxon>
        <taxon>Methylophilaceae</taxon>
        <taxon>Pseudomethylobacillus</taxon>
    </lineage>
</organism>
<gene>
    <name evidence="11" type="ORF">ED236_03950</name>
</gene>
<dbReference type="GO" id="GO:0006780">
    <property type="term" value="P:uroporphyrinogen III biosynthetic process"/>
    <property type="evidence" value="ECO:0007669"/>
    <property type="project" value="UniProtKB-UniRule"/>
</dbReference>
<dbReference type="InterPro" id="IPR036108">
    <property type="entry name" value="4pyrrol_syn_uPrphyn_synt_sf"/>
</dbReference>
<evidence type="ECO:0000313" key="12">
    <source>
        <dbReference type="Proteomes" id="UP000275137"/>
    </source>
</evidence>
<dbReference type="EMBL" id="RJVP01000002">
    <property type="protein sequence ID" value="ROH86868.1"/>
    <property type="molecule type" value="Genomic_DNA"/>
</dbReference>
<dbReference type="PANTHER" id="PTHR38042:SF1">
    <property type="entry name" value="UROPORPHYRINOGEN-III SYNTHASE, CHLOROPLASTIC"/>
    <property type="match status" value="1"/>
</dbReference>
<dbReference type="RefSeq" id="WP_123236676.1">
    <property type="nucleotide sequence ID" value="NZ_RJVP01000002.1"/>
</dbReference>
<feature type="domain" description="Tetrapyrrole biosynthesis uroporphyrinogen III synthase" evidence="10">
    <location>
        <begin position="31"/>
        <end position="249"/>
    </location>
</feature>
<evidence type="ECO:0000256" key="6">
    <source>
        <dbReference type="ARBA" id="ARBA00037589"/>
    </source>
</evidence>
<dbReference type="AlphaFoldDB" id="A0A3N0V326"/>
<evidence type="ECO:0000256" key="7">
    <source>
        <dbReference type="ARBA" id="ARBA00040167"/>
    </source>
</evidence>
<sequence length="260" mass="27809">MAQNTEPGLGAGQALQGRSIVITRPPGQAGKLSALIRAQGGTPVLLPLIAIAALQDDEPLDQQLGQLDKQDWLIFISTNAVEYGMPKLLQHGLPHGVRFAAIGPQTAGALQAHGIGDVLIPQGRFDSEALLALPQMHAVAGQQVMIVRGVGGREVLAETLRARGANVCFAECYRRINPQKEDNALKSLWQNAQMDALVVTSSEAMRHLQALAGPWLKEIRLCVNHARIAESLPVDAHVFVAQAPGDEAMLNCLIAALQDR</sequence>
<evidence type="ECO:0000256" key="5">
    <source>
        <dbReference type="ARBA" id="ARBA00023244"/>
    </source>
</evidence>
<name>A0A3N0V326_9PROT</name>
<dbReference type="GO" id="GO:0006782">
    <property type="term" value="P:protoporphyrinogen IX biosynthetic process"/>
    <property type="evidence" value="ECO:0007669"/>
    <property type="project" value="UniProtKB-UniRule"/>
</dbReference>
<proteinExistence type="inferred from homology"/>
<evidence type="ECO:0000256" key="3">
    <source>
        <dbReference type="ARBA" id="ARBA00013109"/>
    </source>
</evidence>
<accession>A0A3N0V326</accession>
<dbReference type="Pfam" id="PF02602">
    <property type="entry name" value="HEM4"/>
    <property type="match status" value="1"/>
</dbReference>
<dbReference type="Gene3D" id="3.40.50.10090">
    <property type="match status" value="2"/>
</dbReference>
<dbReference type="InterPro" id="IPR003754">
    <property type="entry name" value="4pyrrol_synth_uPrphyn_synth"/>
</dbReference>
<evidence type="ECO:0000256" key="2">
    <source>
        <dbReference type="ARBA" id="ARBA00008133"/>
    </source>
</evidence>
<evidence type="ECO:0000256" key="9">
    <source>
        <dbReference type="RuleBase" id="RU366031"/>
    </source>
</evidence>
<dbReference type="EC" id="4.2.1.75" evidence="3 9"/>
<evidence type="ECO:0000256" key="1">
    <source>
        <dbReference type="ARBA" id="ARBA00004772"/>
    </source>
</evidence>
<dbReference type="Proteomes" id="UP000275137">
    <property type="component" value="Unassembled WGS sequence"/>
</dbReference>